<protein>
    <submittedName>
        <fullName evidence="1">Uncharacterized protein</fullName>
    </submittedName>
</protein>
<organism evidence="1 2">
    <name type="scientific">Zarea fungicola</name>
    <dbReference type="NCBI Taxonomy" id="93591"/>
    <lineage>
        <taxon>Eukaryota</taxon>
        <taxon>Fungi</taxon>
        <taxon>Dikarya</taxon>
        <taxon>Ascomycota</taxon>
        <taxon>Pezizomycotina</taxon>
        <taxon>Sordariomycetes</taxon>
        <taxon>Hypocreomycetidae</taxon>
        <taxon>Hypocreales</taxon>
        <taxon>Cordycipitaceae</taxon>
        <taxon>Zarea</taxon>
    </lineage>
</organism>
<keyword evidence="2" id="KW-1185">Reference proteome</keyword>
<dbReference type="EMBL" id="JANJQO010002091">
    <property type="protein sequence ID" value="KAJ2968123.1"/>
    <property type="molecule type" value="Genomic_DNA"/>
</dbReference>
<accession>A0ACC1MNM2</accession>
<name>A0ACC1MNM2_9HYPO</name>
<reference evidence="1" key="1">
    <citation type="submission" date="2022-08" db="EMBL/GenBank/DDBJ databases">
        <title>Genome Sequence of Lecanicillium fungicola.</title>
        <authorList>
            <person name="Buettner E."/>
        </authorList>
    </citation>
    <scope>NUCLEOTIDE SEQUENCE</scope>
    <source>
        <strain evidence="1">Babe33</strain>
    </source>
</reference>
<sequence length="682" mass="75874">MSDAGKEGRQSPTVPSNGTRQFTPVVIATSLGANSATNTNTNTNTANTVTPSDPVTPENRVIPADPDSSDLDIPETLATLGSEVPLANRVLAPSAARKYISATLPAGRGTKTESVFGEYLRPSTMHPRVSVDSVYFPSKGKEKEVDIPAEIPAFNGLADKSTERDPGVGSSRQGNGFLQDMETHTRKLRESNEAAAQQSDVQNSLQTGQIIVPAGLLSPFVVQQPLQHGVVPLHAVVPLQASTYPVRRRFPTVQEVEALQTGKVSGKEKINPFTTRSFINQTDTRLLSLPDEALIPVLTFLPPQDLIKLRHVSREFLRLFDKCDKFKKYHDNSRSTVWATPDPSLYFSGQSVDRLLPLCKHCRAVRGNDPLGRGLLSSLPLLYCSRCKKKHRSMHFSQRQRNIADDRERVCLGHEGAICIDKVLFVSWTQAVSSSQNPSLNQIRYSPATGQTNYHPNCRFKSITEIQFDRLDDNNIEMRVSKVLHFPFKRDTSGKVNASAFLETLEIIGGKTKKFESPLDYLCLCPTTLLRAFDPNVCDCLDWEDGEKKFNSWTRRQFIFKRAPKPLVNGRPHLPGGYVGAHGRCMGRQHGFSSKHAMGEYEVDIFECPDKPDLLVFQAVYTTTFKDASDLGWRGNLHALTYHLELDSEMHGVTWCSEIGCGVGQLASRHQTLPELEKRYNL</sequence>
<comment type="caution">
    <text evidence="1">The sequence shown here is derived from an EMBL/GenBank/DDBJ whole genome shotgun (WGS) entry which is preliminary data.</text>
</comment>
<gene>
    <name evidence="1" type="ORF">NQ176_g9331</name>
</gene>
<dbReference type="Proteomes" id="UP001143910">
    <property type="component" value="Unassembled WGS sequence"/>
</dbReference>
<proteinExistence type="predicted"/>
<evidence type="ECO:0000313" key="2">
    <source>
        <dbReference type="Proteomes" id="UP001143910"/>
    </source>
</evidence>
<evidence type="ECO:0000313" key="1">
    <source>
        <dbReference type="EMBL" id="KAJ2968123.1"/>
    </source>
</evidence>